<feature type="chain" id="PRO_5038391607" evidence="5">
    <location>
        <begin position="24"/>
        <end position="401"/>
    </location>
</feature>
<keyword evidence="3 5" id="KW-0732">Signal</keyword>
<dbReference type="InterPro" id="IPR028082">
    <property type="entry name" value="Peripla_BP_I"/>
</dbReference>
<dbReference type="Proteomes" id="UP000281955">
    <property type="component" value="Unassembled WGS sequence"/>
</dbReference>
<dbReference type="InParanoid" id="A0A420XVC1"/>
<dbReference type="PROSITE" id="PS51257">
    <property type="entry name" value="PROKAR_LIPOPROTEIN"/>
    <property type="match status" value="1"/>
</dbReference>
<evidence type="ECO:0000313" key="8">
    <source>
        <dbReference type="Proteomes" id="UP000281955"/>
    </source>
</evidence>
<evidence type="ECO:0000313" key="7">
    <source>
        <dbReference type="EMBL" id="RKS84238.1"/>
    </source>
</evidence>
<reference evidence="7 8" key="1">
    <citation type="submission" date="2018-10" db="EMBL/GenBank/DDBJ databases">
        <title>Genomic Encyclopedia of Archaeal and Bacterial Type Strains, Phase II (KMG-II): from individual species to whole genera.</title>
        <authorList>
            <person name="Goeker M."/>
        </authorList>
    </citation>
    <scope>NUCLEOTIDE SEQUENCE [LARGE SCALE GENOMIC DNA]</scope>
    <source>
        <strain evidence="7 8">RP-AC37</strain>
    </source>
</reference>
<evidence type="ECO:0000256" key="3">
    <source>
        <dbReference type="ARBA" id="ARBA00022729"/>
    </source>
</evidence>
<dbReference type="PANTHER" id="PTHR47151">
    <property type="entry name" value="LEU/ILE/VAL-BINDING ABC TRANSPORTER SUBUNIT"/>
    <property type="match status" value="1"/>
</dbReference>
<feature type="domain" description="Leucine-binding protein" evidence="6">
    <location>
        <begin position="54"/>
        <end position="387"/>
    </location>
</feature>
<dbReference type="CDD" id="cd06342">
    <property type="entry name" value="PBP1_ABC_LIVBP-like"/>
    <property type="match status" value="1"/>
</dbReference>
<keyword evidence="4" id="KW-0029">Amino-acid transport</keyword>
<proteinExistence type="inferred from homology"/>
<dbReference type="EMBL" id="RBWV01000001">
    <property type="protein sequence ID" value="RKS84238.1"/>
    <property type="molecule type" value="Genomic_DNA"/>
</dbReference>
<protein>
    <submittedName>
        <fullName evidence="7">Branched-chain amino acid transport system substrate-binding protein</fullName>
    </submittedName>
</protein>
<evidence type="ECO:0000256" key="2">
    <source>
        <dbReference type="ARBA" id="ARBA00022448"/>
    </source>
</evidence>
<dbReference type="PRINTS" id="PR00337">
    <property type="entry name" value="LEUILEVALBP"/>
</dbReference>
<dbReference type="InterPro" id="IPR028081">
    <property type="entry name" value="Leu-bd"/>
</dbReference>
<evidence type="ECO:0000256" key="4">
    <source>
        <dbReference type="ARBA" id="ARBA00022970"/>
    </source>
</evidence>
<dbReference type="RefSeq" id="WP_121191422.1">
    <property type="nucleotide sequence ID" value="NZ_RBWV01000001.1"/>
</dbReference>
<keyword evidence="2" id="KW-0813">Transport</keyword>
<dbReference type="Pfam" id="PF13458">
    <property type="entry name" value="Peripla_BP_6"/>
    <property type="match status" value="1"/>
</dbReference>
<evidence type="ECO:0000256" key="1">
    <source>
        <dbReference type="ARBA" id="ARBA00010062"/>
    </source>
</evidence>
<evidence type="ECO:0000259" key="6">
    <source>
        <dbReference type="Pfam" id="PF13458"/>
    </source>
</evidence>
<dbReference type="OrthoDB" id="9772589at2"/>
<sequence length="401" mass="40629">MRNVQRGASVFAVLAALSLGVTACGGSSASDDSGSAPAGSSAASGGTGGGGSSVNIGFMGALTGPNAQLGINIKQGAEVAINAYNASNPAVKITLKDYDTAGDPAQATSLAPKVASDKVVGVIGPAFSGESKTAVPTLEEAGIPNISASATNATLSANGWKFWHRVLANDDVQGPGVAGFITGPLGAKKVAVIDDQSEYGKGLADVVAKTIGSAASPRDSIDPKADDYSSTVSKIKSANPDAIFYGGYYAEAAKFVKQLRDGGVTAKFVSGDGTLDQKFIDGGKDAAEGAFLSCTCVLATASDDPAVQKFIDDYTKAYGTGPATYSAEGFDAATAFIKALQAGKTSPADINTFLSTEDFKGISKPIKWDDKGELTSGSVYMHEVKDGKIIALGDYKTAKPQ</sequence>
<feature type="signal peptide" evidence="5">
    <location>
        <begin position="1"/>
        <end position="23"/>
    </location>
</feature>
<dbReference type="Gene3D" id="3.40.50.2300">
    <property type="match status" value="2"/>
</dbReference>
<evidence type="ECO:0000256" key="5">
    <source>
        <dbReference type="SAM" id="SignalP"/>
    </source>
</evidence>
<dbReference type="AlphaFoldDB" id="A0A420XVC1"/>
<dbReference type="InterPro" id="IPR000709">
    <property type="entry name" value="Leu_Ile_Val-bd"/>
</dbReference>
<organism evidence="7 8">
    <name type="scientific">Motilibacter peucedani</name>
    <dbReference type="NCBI Taxonomy" id="598650"/>
    <lineage>
        <taxon>Bacteria</taxon>
        <taxon>Bacillati</taxon>
        <taxon>Actinomycetota</taxon>
        <taxon>Actinomycetes</taxon>
        <taxon>Motilibacterales</taxon>
        <taxon>Motilibacteraceae</taxon>
        <taxon>Motilibacter</taxon>
    </lineage>
</organism>
<comment type="caution">
    <text evidence="7">The sequence shown here is derived from an EMBL/GenBank/DDBJ whole genome shotgun (WGS) entry which is preliminary data.</text>
</comment>
<dbReference type="PANTHER" id="PTHR47151:SF2">
    <property type="entry name" value="AMINO ACID BINDING PROTEIN"/>
    <property type="match status" value="1"/>
</dbReference>
<comment type="similarity">
    <text evidence="1">Belongs to the leucine-binding protein family.</text>
</comment>
<dbReference type="GO" id="GO:0006865">
    <property type="term" value="P:amino acid transport"/>
    <property type="evidence" value="ECO:0007669"/>
    <property type="project" value="UniProtKB-KW"/>
</dbReference>
<accession>A0A420XVC1</accession>
<keyword evidence="8" id="KW-1185">Reference proteome</keyword>
<dbReference type="SUPFAM" id="SSF53822">
    <property type="entry name" value="Periplasmic binding protein-like I"/>
    <property type="match status" value="1"/>
</dbReference>
<name>A0A420XVC1_9ACTN</name>
<gene>
    <name evidence="7" type="ORF">CLV35_0054</name>
</gene>